<gene>
    <name evidence="1" type="ORF">TASIC1_0011035500</name>
</gene>
<dbReference type="Gene3D" id="2.60.120.10">
    <property type="entry name" value="Jelly Rolls"/>
    <property type="match status" value="1"/>
</dbReference>
<proteinExistence type="predicted"/>
<dbReference type="PANTHER" id="PTHR36156">
    <property type="entry name" value="SLR2101 PROTEIN"/>
    <property type="match status" value="1"/>
</dbReference>
<accession>A0A6V8R7L1</accession>
<dbReference type="InterPro" id="IPR011051">
    <property type="entry name" value="RmlC_Cupin_sf"/>
</dbReference>
<dbReference type="AlphaFoldDB" id="A0A6V8R7L1"/>
<comment type="caution">
    <text evidence="1">The sequence shown here is derived from an EMBL/GenBank/DDBJ whole genome shotgun (WGS) entry which is preliminary data.</text>
</comment>
<dbReference type="Proteomes" id="UP000517252">
    <property type="component" value="Unassembled WGS sequence"/>
</dbReference>
<dbReference type="PANTHER" id="PTHR36156:SF2">
    <property type="entry name" value="CUPIN TYPE-2 DOMAIN-CONTAINING PROTEIN"/>
    <property type="match status" value="1"/>
</dbReference>
<reference evidence="1 2" key="1">
    <citation type="submission" date="2020-07" db="EMBL/GenBank/DDBJ databases">
        <title>Trichoderma asperellum IC-1 whole genome shotgun sequence.</title>
        <authorList>
            <person name="Kanamasa S."/>
            <person name="Takahashi H."/>
        </authorList>
    </citation>
    <scope>NUCLEOTIDE SEQUENCE [LARGE SCALE GENOMIC DNA]</scope>
    <source>
        <strain evidence="1 2">IC-1</strain>
    </source>
</reference>
<dbReference type="SUPFAM" id="SSF51182">
    <property type="entry name" value="RmlC-like cupins"/>
    <property type="match status" value="1"/>
</dbReference>
<name>A0A6V8R7L1_TRIAP</name>
<protein>
    <submittedName>
        <fullName evidence="1">Cupin-domain-containing oxidoreductase virC</fullName>
    </submittedName>
</protein>
<sequence>MATPPDLGSVSHYITSYDPKGKSTFLAAPNPPLVQQSDTYLRVDYIYSTIPSATGPVLTDQDDYMKHQDERAAHPYVLFPLAGGSAASVTTFAPNPDNKEGFMHRSQTLDYVFIINGELELTLDSGEKRVMKQGDVCVQRASQHSWKNLSKTEIARMGAVCLGVEGANLNEWIFPEE</sequence>
<evidence type="ECO:0000313" key="1">
    <source>
        <dbReference type="EMBL" id="GFP58988.1"/>
    </source>
</evidence>
<dbReference type="InterPro" id="IPR014710">
    <property type="entry name" value="RmlC-like_jellyroll"/>
</dbReference>
<dbReference type="OrthoDB" id="5840532at2759"/>
<dbReference type="CDD" id="cd02231">
    <property type="entry name" value="cupin_BLL6423-like"/>
    <property type="match status" value="1"/>
</dbReference>
<dbReference type="EMBL" id="BLZH01000011">
    <property type="protein sequence ID" value="GFP58988.1"/>
    <property type="molecule type" value="Genomic_DNA"/>
</dbReference>
<organism evidence="1 2">
    <name type="scientific">Trichoderma asperellum</name>
    <name type="common">Filamentous fungus</name>
    <dbReference type="NCBI Taxonomy" id="101201"/>
    <lineage>
        <taxon>Eukaryota</taxon>
        <taxon>Fungi</taxon>
        <taxon>Dikarya</taxon>
        <taxon>Ascomycota</taxon>
        <taxon>Pezizomycotina</taxon>
        <taxon>Sordariomycetes</taxon>
        <taxon>Hypocreomycetidae</taxon>
        <taxon>Hypocreales</taxon>
        <taxon>Hypocreaceae</taxon>
        <taxon>Trichoderma</taxon>
    </lineage>
</organism>
<evidence type="ECO:0000313" key="2">
    <source>
        <dbReference type="Proteomes" id="UP000517252"/>
    </source>
</evidence>
<dbReference type="InterPro" id="IPR047142">
    <property type="entry name" value="OryJ/VirC-like"/>
</dbReference>